<dbReference type="InterPro" id="IPR022107">
    <property type="entry name" value="DNA_pol_III_gamma/tau_C"/>
</dbReference>
<feature type="region of interest" description="Disordered" evidence="12">
    <location>
        <begin position="396"/>
        <end position="416"/>
    </location>
</feature>
<evidence type="ECO:0000256" key="11">
    <source>
        <dbReference type="RuleBase" id="RU364063"/>
    </source>
</evidence>
<dbReference type="GO" id="GO:0005524">
    <property type="term" value="F:ATP binding"/>
    <property type="evidence" value="ECO:0007669"/>
    <property type="project" value="UniProtKB-KW"/>
</dbReference>
<dbReference type="InterPro" id="IPR022754">
    <property type="entry name" value="DNA_pol_III_gamma-3"/>
</dbReference>
<dbReference type="Gene3D" id="1.10.8.60">
    <property type="match status" value="1"/>
</dbReference>
<dbReference type="InterPro" id="IPR027417">
    <property type="entry name" value="P-loop_NTPase"/>
</dbReference>
<sequence length="609" mass="65017">MNDSSIPAAEVAVPYRVLARKYRPSNFAELIGQEAMVRTLTNAIAAGRLAHAFMLTGVRGVGKTTTARIIAKGLNCIGLDGKGGPTVEPCGACVNCVAIAESRHIDVQEMDAASRTGVGDIREIIEGVRFLPVQARYKVYIIDEVHMLSTSAFNALLKTLEEPPAHVKFIFATTEIRKVPVTVLSRCQRFDLRRIEQERLIAHLHGIATREGANVAPPALALIARAAEGSVRDALSLLDQAIAHAAGEVDEGAVRDMLGLADRARVFDLFEMVMRGDVKAALGELTDQYDTGADPAVVLQDLLELAHWLTRLKIVPDAAGEATASEHDRTRGLELARALSMPVLARAWQMLLKGLGEVRMAPSPLSAAEMILIRLAYAVDLPPPADLVKQYLDERAQGQPGAPRGPQGGGGGASALAVSSPVAMGRPLPAPGPERSPVASAQGNVVYLKSPETAPPASFAAVAALVESKREIRLHAHLMNDVHPVAFAPGRITLRLRDTAPRSLGRDLAELLKTWTGQPWLIDTSLEPGGPTLGDLARADKNALAERLLNSDPVKALLSAFPGAKLVEIRAKAKAGAVAIEPPADDMPEQEPDEDAPILDIFDFETDDD</sequence>
<dbReference type="GO" id="GO:0003887">
    <property type="term" value="F:DNA-directed DNA polymerase activity"/>
    <property type="evidence" value="ECO:0007669"/>
    <property type="project" value="UniProtKB-KW"/>
</dbReference>
<feature type="domain" description="AAA+ ATPase" evidence="13">
    <location>
        <begin position="49"/>
        <end position="196"/>
    </location>
</feature>
<evidence type="ECO:0000256" key="12">
    <source>
        <dbReference type="SAM" id="MobiDB-lite"/>
    </source>
</evidence>
<evidence type="ECO:0000256" key="1">
    <source>
        <dbReference type="ARBA" id="ARBA00006360"/>
    </source>
</evidence>
<dbReference type="NCBIfam" id="NF004046">
    <property type="entry name" value="PRK05563.1"/>
    <property type="match status" value="1"/>
</dbReference>
<evidence type="ECO:0000259" key="13">
    <source>
        <dbReference type="SMART" id="SM00382"/>
    </source>
</evidence>
<evidence type="ECO:0000256" key="7">
    <source>
        <dbReference type="ARBA" id="ARBA00022833"/>
    </source>
</evidence>
<evidence type="ECO:0000313" key="15">
    <source>
        <dbReference type="Proteomes" id="UP000284605"/>
    </source>
</evidence>
<dbReference type="Pfam" id="PF12362">
    <property type="entry name" value="DUF3646"/>
    <property type="match status" value="1"/>
</dbReference>
<dbReference type="GO" id="GO:0006261">
    <property type="term" value="P:DNA-templated DNA replication"/>
    <property type="evidence" value="ECO:0007669"/>
    <property type="project" value="TreeGrafter"/>
</dbReference>
<dbReference type="NCBIfam" id="NF006585">
    <property type="entry name" value="PRK09111.1"/>
    <property type="match status" value="1"/>
</dbReference>
<dbReference type="Gene3D" id="1.20.272.10">
    <property type="match status" value="1"/>
</dbReference>
<dbReference type="EMBL" id="QYUK01000011">
    <property type="protein sequence ID" value="RJF88436.1"/>
    <property type="molecule type" value="Genomic_DNA"/>
</dbReference>
<reference evidence="14 15" key="1">
    <citation type="submission" date="2018-09" db="EMBL/GenBank/DDBJ databases">
        <authorList>
            <person name="Zhu H."/>
        </authorList>
    </citation>
    <scope>NUCLEOTIDE SEQUENCE [LARGE SCALE GENOMIC DNA]</scope>
    <source>
        <strain evidence="14 15">K1W22B-8</strain>
    </source>
</reference>
<keyword evidence="5" id="KW-0479">Metal-binding</keyword>
<dbReference type="InterPro" id="IPR003593">
    <property type="entry name" value="AAA+_ATPase"/>
</dbReference>
<gene>
    <name evidence="11" type="primary">dnaX</name>
    <name evidence="14" type="ORF">D3874_16605</name>
</gene>
<comment type="caution">
    <text evidence="14">The sequence shown here is derived from an EMBL/GenBank/DDBJ whole genome shotgun (WGS) entry which is preliminary data.</text>
</comment>
<dbReference type="FunFam" id="1.10.8.60:FF:000013">
    <property type="entry name" value="DNA polymerase III subunit gamma/tau"/>
    <property type="match status" value="1"/>
</dbReference>
<dbReference type="CDD" id="cd00009">
    <property type="entry name" value="AAA"/>
    <property type="match status" value="1"/>
</dbReference>
<evidence type="ECO:0000256" key="9">
    <source>
        <dbReference type="ARBA" id="ARBA00022932"/>
    </source>
</evidence>
<evidence type="ECO:0000256" key="3">
    <source>
        <dbReference type="ARBA" id="ARBA00022695"/>
    </source>
</evidence>
<dbReference type="EC" id="2.7.7.7" evidence="11"/>
<keyword evidence="2 11" id="KW-0808">Transferase</keyword>
<dbReference type="InterPro" id="IPR050238">
    <property type="entry name" value="DNA_Rep/Repair_Clamp_Loader"/>
</dbReference>
<keyword evidence="4 11" id="KW-0235">DNA replication</keyword>
<dbReference type="RefSeq" id="WP_119779071.1">
    <property type="nucleotide sequence ID" value="NZ_QYUK01000011.1"/>
</dbReference>
<comment type="subunit">
    <text evidence="11">DNA polymerase III contains a core (composed of alpha, epsilon and theta chains) that associates with a tau subunit. This core dimerizes to form the POLIII' complex. PolIII' associates with the gamma complex (composed of gamma, delta, delta', psi and chi chains) and with the beta chain to form the complete DNA polymerase III complex.</text>
</comment>
<dbReference type="Pfam" id="PF12169">
    <property type="entry name" value="DNA_pol3_gamma3"/>
    <property type="match status" value="1"/>
</dbReference>
<evidence type="ECO:0000256" key="5">
    <source>
        <dbReference type="ARBA" id="ARBA00022723"/>
    </source>
</evidence>
<dbReference type="PANTHER" id="PTHR11669:SF0">
    <property type="entry name" value="PROTEIN STICHEL-LIKE 2"/>
    <property type="match status" value="1"/>
</dbReference>
<keyword evidence="6 11" id="KW-0547">Nucleotide-binding</keyword>
<dbReference type="InterPro" id="IPR012763">
    <property type="entry name" value="DNA_pol_III_sug/sutau_N"/>
</dbReference>
<evidence type="ECO:0000256" key="2">
    <source>
        <dbReference type="ARBA" id="ARBA00022679"/>
    </source>
</evidence>
<keyword evidence="8 11" id="KW-0067">ATP-binding</keyword>
<dbReference type="GO" id="GO:0003677">
    <property type="term" value="F:DNA binding"/>
    <property type="evidence" value="ECO:0007669"/>
    <property type="project" value="InterPro"/>
</dbReference>
<accession>A0A418WEL7</accession>
<dbReference type="Pfam" id="PF13177">
    <property type="entry name" value="DNA_pol3_delta2"/>
    <property type="match status" value="1"/>
</dbReference>
<evidence type="ECO:0000256" key="6">
    <source>
        <dbReference type="ARBA" id="ARBA00022741"/>
    </source>
</evidence>
<evidence type="ECO:0000256" key="4">
    <source>
        <dbReference type="ARBA" id="ARBA00022705"/>
    </source>
</evidence>
<evidence type="ECO:0000256" key="8">
    <source>
        <dbReference type="ARBA" id="ARBA00022840"/>
    </source>
</evidence>
<comment type="catalytic activity">
    <reaction evidence="10 11">
        <text>DNA(n) + a 2'-deoxyribonucleoside 5'-triphosphate = DNA(n+1) + diphosphate</text>
        <dbReference type="Rhea" id="RHEA:22508"/>
        <dbReference type="Rhea" id="RHEA-COMP:17339"/>
        <dbReference type="Rhea" id="RHEA-COMP:17340"/>
        <dbReference type="ChEBI" id="CHEBI:33019"/>
        <dbReference type="ChEBI" id="CHEBI:61560"/>
        <dbReference type="ChEBI" id="CHEBI:173112"/>
        <dbReference type="EC" id="2.7.7.7"/>
    </reaction>
</comment>
<keyword evidence="7" id="KW-0862">Zinc</keyword>
<dbReference type="InterPro" id="IPR008921">
    <property type="entry name" value="DNA_pol3_clamp-load_cplx_C"/>
</dbReference>
<dbReference type="GO" id="GO:0009360">
    <property type="term" value="C:DNA polymerase III complex"/>
    <property type="evidence" value="ECO:0007669"/>
    <property type="project" value="InterPro"/>
</dbReference>
<comment type="similarity">
    <text evidence="1 11">Belongs to the DnaX/STICHEL family.</text>
</comment>
<dbReference type="OrthoDB" id="9810148at2"/>
<dbReference type="SMART" id="SM00382">
    <property type="entry name" value="AAA"/>
    <property type="match status" value="1"/>
</dbReference>
<dbReference type="FunFam" id="3.40.50.300:FF:000014">
    <property type="entry name" value="DNA polymerase III subunit gamma/tau"/>
    <property type="match status" value="1"/>
</dbReference>
<dbReference type="Pfam" id="PF22608">
    <property type="entry name" value="DNAX_ATPase_lid"/>
    <property type="match status" value="1"/>
</dbReference>
<dbReference type="NCBIfam" id="TIGR02397">
    <property type="entry name" value="dnaX_nterm"/>
    <property type="match status" value="1"/>
</dbReference>
<evidence type="ECO:0000256" key="10">
    <source>
        <dbReference type="ARBA" id="ARBA00049244"/>
    </source>
</evidence>
<proteinExistence type="inferred from homology"/>
<dbReference type="Proteomes" id="UP000284605">
    <property type="component" value="Unassembled WGS sequence"/>
</dbReference>
<keyword evidence="3 11" id="KW-0548">Nucleotidyltransferase</keyword>
<name>A0A418WEL7_9PROT</name>
<organism evidence="14 15">
    <name type="scientific">Oleomonas cavernae</name>
    <dbReference type="NCBI Taxonomy" id="2320859"/>
    <lineage>
        <taxon>Bacteria</taxon>
        <taxon>Pseudomonadati</taxon>
        <taxon>Pseudomonadota</taxon>
        <taxon>Alphaproteobacteria</taxon>
        <taxon>Acetobacterales</taxon>
        <taxon>Acetobacteraceae</taxon>
        <taxon>Oleomonas</taxon>
    </lineage>
</organism>
<protein>
    <recommendedName>
        <fullName evidence="11">DNA polymerase III subunit gamma/tau</fullName>
        <ecNumber evidence="11">2.7.7.7</ecNumber>
    </recommendedName>
</protein>
<dbReference type="PANTHER" id="PTHR11669">
    <property type="entry name" value="REPLICATION FACTOR C / DNA POLYMERASE III GAMMA-TAU SUBUNIT"/>
    <property type="match status" value="1"/>
</dbReference>
<dbReference type="AlphaFoldDB" id="A0A418WEL7"/>
<dbReference type="FunFam" id="1.20.272.10:FF:000003">
    <property type="entry name" value="DNA polymerase III subunit gamma/tau"/>
    <property type="match status" value="1"/>
</dbReference>
<dbReference type="CDD" id="cd18137">
    <property type="entry name" value="HLD_clamp_pol_III_gamma_tau"/>
    <property type="match status" value="1"/>
</dbReference>
<evidence type="ECO:0000313" key="14">
    <source>
        <dbReference type="EMBL" id="RJF88436.1"/>
    </source>
</evidence>
<dbReference type="Gene3D" id="3.40.50.300">
    <property type="entry name" value="P-loop containing nucleotide triphosphate hydrolases"/>
    <property type="match status" value="1"/>
</dbReference>
<dbReference type="InterPro" id="IPR045085">
    <property type="entry name" value="HLD_clamp_pol_III_gamma_tau"/>
</dbReference>
<dbReference type="SUPFAM" id="SSF52540">
    <property type="entry name" value="P-loop containing nucleoside triphosphate hydrolases"/>
    <property type="match status" value="1"/>
</dbReference>
<comment type="function">
    <text evidence="11">DNA polymerase III is a complex, multichain enzyme responsible for most of the replicative synthesis in bacteria. This DNA polymerase also exhibits 3' to 5' exonuclease activity.</text>
</comment>
<keyword evidence="15" id="KW-1185">Reference proteome</keyword>
<dbReference type="GO" id="GO:0046872">
    <property type="term" value="F:metal ion binding"/>
    <property type="evidence" value="ECO:0007669"/>
    <property type="project" value="UniProtKB-KW"/>
</dbReference>
<dbReference type="SUPFAM" id="SSF48019">
    <property type="entry name" value="post-AAA+ oligomerization domain-like"/>
    <property type="match status" value="1"/>
</dbReference>
<keyword evidence="9 11" id="KW-0239">DNA-directed DNA polymerase</keyword>